<evidence type="ECO:0000313" key="3">
    <source>
        <dbReference type="Proteomes" id="UP000812966"/>
    </source>
</evidence>
<feature type="region of interest" description="Disordered" evidence="1">
    <location>
        <begin position="215"/>
        <end position="283"/>
    </location>
</feature>
<feature type="region of interest" description="Disordered" evidence="1">
    <location>
        <begin position="1"/>
        <end position="43"/>
    </location>
</feature>
<comment type="caution">
    <text evidence="2">The sequence shown here is derived from an EMBL/GenBank/DDBJ whole genome shotgun (WGS) entry which is preliminary data.</text>
</comment>
<name>A0A8K0JLM7_9TREE</name>
<reference evidence="2" key="1">
    <citation type="submission" date="2020-04" db="EMBL/GenBank/DDBJ databases">
        <title>Analysis of mating type loci in Filobasidium floriforme.</title>
        <authorList>
            <person name="Nowrousian M."/>
        </authorList>
    </citation>
    <scope>NUCLEOTIDE SEQUENCE</scope>
    <source>
        <strain evidence="2">CBS 6242</strain>
    </source>
</reference>
<gene>
    <name evidence="2" type="ORF">FFLO_04023</name>
</gene>
<dbReference type="Pfam" id="PF04801">
    <property type="entry name" value="RPC5"/>
    <property type="match status" value="1"/>
</dbReference>
<dbReference type="GO" id="GO:0042797">
    <property type="term" value="P:tRNA transcription by RNA polymerase III"/>
    <property type="evidence" value="ECO:0007669"/>
    <property type="project" value="TreeGrafter"/>
</dbReference>
<dbReference type="AlphaFoldDB" id="A0A8K0JLM7"/>
<dbReference type="GO" id="GO:0005666">
    <property type="term" value="C:RNA polymerase III complex"/>
    <property type="evidence" value="ECO:0007669"/>
    <property type="project" value="TreeGrafter"/>
</dbReference>
<dbReference type="EMBL" id="JABELV010000080">
    <property type="protein sequence ID" value="KAG7531877.1"/>
    <property type="molecule type" value="Genomic_DNA"/>
</dbReference>
<dbReference type="PANTHER" id="PTHR12069">
    <property type="entry name" value="DNA-DIRECTED RNA POLYMERASES III 80 KDA POLYPEPTIDE RNA POLYMERASE III SUBUNIT 5"/>
    <property type="match status" value="1"/>
</dbReference>
<evidence type="ECO:0000256" key="1">
    <source>
        <dbReference type="SAM" id="MobiDB-lite"/>
    </source>
</evidence>
<dbReference type="InterPro" id="IPR006886">
    <property type="entry name" value="RNA_pol_III_Rpc5"/>
</dbReference>
<feature type="region of interest" description="Disordered" evidence="1">
    <location>
        <begin position="137"/>
        <end position="162"/>
    </location>
</feature>
<feature type="compositionally biased region" description="Acidic residues" evidence="1">
    <location>
        <begin position="229"/>
        <end position="239"/>
    </location>
</feature>
<organism evidence="2 3">
    <name type="scientific">Filobasidium floriforme</name>
    <dbReference type="NCBI Taxonomy" id="5210"/>
    <lineage>
        <taxon>Eukaryota</taxon>
        <taxon>Fungi</taxon>
        <taxon>Dikarya</taxon>
        <taxon>Basidiomycota</taxon>
        <taxon>Agaricomycotina</taxon>
        <taxon>Tremellomycetes</taxon>
        <taxon>Filobasidiales</taxon>
        <taxon>Filobasidiaceae</taxon>
        <taxon>Filobasidium</taxon>
    </lineage>
</organism>
<proteinExistence type="predicted"/>
<evidence type="ECO:0008006" key="4">
    <source>
        <dbReference type="Google" id="ProtNLM"/>
    </source>
</evidence>
<evidence type="ECO:0000313" key="2">
    <source>
        <dbReference type="EMBL" id="KAG7531877.1"/>
    </source>
</evidence>
<dbReference type="PANTHER" id="PTHR12069:SF0">
    <property type="entry name" value="DNA-DIRECTED RNA POLYMERASE III SUBUNIT RPC5"/>
    <property type="match status" value="1"/>
</dbReference>
<protein>
    <recommendedName>
        <fullName evidence="4">Sin-like protein conserved region-domain-containing protein</fullName>
    </recommendedName>
</protein>
<accession>A0A8K0JLM7</accession>
<sequence>MEVDTEPQAGPSQPQQDVGTGMDVDSGPSFTPQAPFDINADPHHNLSPDFLASLQEEDPSDSIAYTLPIYLSAQLAPTLQLFQYPLHHRPITLSPYAQSKGQTITARMKEAVERFELEVPVDMREDVWDEEKAEEMGFQGGKGGLGGKDDKKKMKSGQEGWGSKMRLRSEEVPHVTGYWSGVVHDNALHVHPINKLVQLRPELGYLDDLDKKKRNEEARRKRRGGDDFSGSEDDEDVDDAPAGKNKKPGSDELKSVTMQLASMPNLSHDSETRRTTKMGTGGTIGLTSQIRARIVKSLKNEMEDVWKQWNWVEGEQLDEVADALDRLILPDENRTVLKCGTKNLDFISKENIGEGAKLPN</sequence>
<dbReference type="Proteomes" id="UP000812966">
    <property type="component" value="Unassembled WGS sequence"/>
</dbReference>
<keyword evidence="3" id="KW-1185">Reference proteome</keyword>
<feature type="compositionally biased region" description="Polar residues" evidence="1">
    <location>
        <begin position="256"/>
        <end position="267"/>
    </location>
</feature>